<dbReference type="HAMAP" id="MF_01368">
    <property type="entry name" value="Ribosomal_bL17"/>
    <property type="match status" value="1"/>
</dbReference>
<dbReference type="GO" id="GO:0003735">
    <property type="term" value="F:structural constituent of ribosome"/>
    <property type="evidence" value="ECO:0007669"/>
    <property type="project" value="InterPro"/>
</dbReference>
<dbReference type="KEGG" id="fse:DI487_03830"/>
<name>A0A2U8QSD8_9FLAO</name>
<evidence type="ECO:0000256" key="1">
    <source>
        <dbReference type="ARBA" id="ARBA00008777"/>
    </source>
</evidence>
<comment type="subunit">
    <text evidence="4">Part of the 50S ribosomal subunit. Contacts protein L32.</text>
</comment>
<dbReference type="Gene3D" id="3.90.1030.10">
    <property type="entry name" value="Ribosomal protein L17"/>
    <property type="match status" value="1"/>
</dbReference>
<protein>
    <recommendedName>
        <fullName evidence="4">Large ribosomal subunit protein bL17</fullName>
    </recommendedName>
</protein>
<dbReference type="NCBIfam" id="TIGR00059">
    <property type="entry name" value="L17"/>
    <property type="match status" value="1"/>
</dbReference>
<reference evidence="7 8" key="1">
    <citation type="submission" date="2018-05" db="EMBL/GenBank/DDBJ databases">
        <title>Flavobacterium sp. MEBiC07310.</title>
        <authorList>
            <person name="Baek K."/>
        </authorList>
    </citation>
    <scope>NUCLEOTIDE SEQUENCE [LARGE SCALE GENOMIC DNA]</scope>
    <source>
        <strain evidence="7 8">MEBiC07310</strain>
    </source>
</reference>
<dbReference type="Proteomes" id="UP000245429">
    <property type="component" value="Chromosome"/>
</dbReference>
<dbReference type="InterPro" id="IPR000456">
    <property type="entry name" value="Ribosomal_bL17"/>
</dbReference>
<evidence type="ECO:0000313" key="7">
    <source>
        <dbReference type="EMBL" id="AWM13082.1"/>
    </source>
</evidence>
<proteinExistence type="inferred from homology"/>
<feature type="region of interest" description="Disordered" evidence="6">
    <location>
        <begin position="127"/>
        <end position="162"/>
    </location>
</feature>
<dbReference type="Pfam" id="PF01196">
    <property type="entry name" value="Ribosomal_L17"/>
    <property type="match status" value="1"/>
</dbReference>
<dbReference type="FunFam" id="3.90.1030.10:FF:000006">
    <property type="entry name" value="50S ribosomal protein L17"/>
    <property type="match status" value="1"/>
</dbReference>
<dbReference type="OrthoDB" id="9809073at2"/>
<keyword evidence="8" id="KW-1185">Reference proteome</keyword>
<evidence type="ECO:0000256" key="6">
    <source>
        <dbReference type="SAM" id="MobiDB-lite"/>
    </source>
</evidence>
<dbReference type="SUPFAM" id="SSF64263">
    <property type="entry name" value="Prokaryotic ribosomal protein L17"/>
    <property type="match status" value="1"/>
</dbReference>
<dbReference type="InterPro" id="IPR036373">
    <property type="entry name" value="Ribosomal_bL17_sf"/>
</dbReference>
<comment type="similarity">
    <text evidence="1 4 5">Belongs to the bacterial ribosomal protein bL17 family.</text>
</comment>
<evidence type="ECO:0000313" key="8">
    <source>
        <dbReference type="Proteomes" id="UP000245429"/>
    </source>
</evidence>
<dbReference type="PANTHER" id="PTHR14413:SF16">
    <property type="entry name" value="LARGE RIBOSOMAL SUBUNIT PROTEIN BL17M"/>
    <property type="match status" value="1"/>
</dbReference>
<dbReference type="EMBL" id="CP029463">
    <property type="protein sequence ID" value="AWM13082.1"/>
    <property type="molecule type" value="Genomic_DNA"/>
</dbReference>
<dbReference type="GO" id="GO:0006412">
    <property type="term" value="P:translation"/>
    <property type="evidence" value="ECO:0007669"/>
    <property type="project" value="UniProtKB-UniRule"/>
</dbReference>
<keyword evidence="2 4" id="KW-0689">Ribosomal protein</keyword>
<dbReference type="AlphaFoldDB" id="A0A2U8QSD8"/>
<dbReference type="PROSITE" id="PS01167">
    <property type="entry name" value="RIBOSOMAL_L17"/>
    <property type="match status" value="1"/>
</dbReference>
<accession>A0A2U8QSD8</accession>
<keyword evidence="3 4" id="KW-0687">Ribonucleoprotein</keyword>
<organism evidence="7 8">
    <name type="scientific">Flavobacterium sediminis</name>
    <dbReference type="NCBI Taxonomy" id="2201181"/>
    <lineage>
        <taxon>Bacteria</taxon>
        <taxon>Pseudomonadati</taxon>
        <taxon>Bacteroidota</taxon>
        <taxon>Flavobacteriia</taxon>
        <taxon>Flavobacteriales</taxon>
        <taxon>Flavobacteriaceae</taxon>
        <taxon>Flavobacterium</taxon>
    </lineage>
</organism>
<dbReference type="PANTHER" id="PTHR14413">
    <property type="entry name" value="RIBOSOMAL PROTEIN L17"/>
    <property type="match status" value="1"/>
</dbReference>
<dbReference type="GO" id="GO:0022625">
    <property type="term" value="C:cytosolic large ribosomal subunit"/>
    <property type="evidence" value="ECO:0007669"/>
    <property type="project" value="TreeGrafter"/>
</dbReference>
<gene>
    <name evidence="4" type="primary">rplQ</name>
    <name evidence="7" type="ORF">DI487_03830</name>
</gene>
<evidence type="ECO:0000256" key="2">
    <source>
        <dbReference type="ARBA" id="ARBA00022980"/>
    </source>
</evidence>
<feature type="compositionally biased region" description="Low complexity" evidence="6">
    <location>
        <begin position="143"/>
        <end position="162"/>
    </location>
</feature>
<evidence type="ECO:0000256" key="4">
    <source>
        <dbReference type="HAMAP-Rule" id="MF_01368"/>
    </source>
</evidence>
<evidence type="ECO:0000256" key="3">
    <source>
        <dbReference type="ARBA" id="ARBA00023274"/>
    </source>
</evidence>
<sequence length="162" mass="18100">MRHGKKVNHLGRKAGHRKAMLANMACSLIEHKRINTTVAKAKALKQFIEPLVTKSKEDTTHNRRIVFSYLRSKYAVTELFREVAAKVGDRPGGYTRIIKLGNRLGDNADMAMIELVDFNTIYNGGKKEVKKTTRRSRTKKTDAAPAAEAPATETSENTEATE</sequence>
<evidence type="ECO:0000256" key="5">
    <source>
        <dbReference type="RuleBase" id="RU000660"/>
    </source>
</evidence>
<dbReference type="InterPro" id="IPR047859">
    <property type="entry name" value="Ribosomal_bL17_CS"/>
</dbReference>
<dbReference type="RefSeq" id="WP_109568490.1">
    <property type="nucleotide sequence ID" value="NZ_CP029463.1"/>
</dbReference>